<dbReference type="Proteomes" id="UP000282551">
    <property type="component" value="Chromosome"/>
</dbReference>
<dbReference type="GO" id="GO:0003824">
    <property type="term" value="F:catalytic activity"/>
    <property type="evidence" value="ECO:0007669"/>
    <property type="project" value="InterPro"/>
</dbReference>
<feature type="region of interest" description="Disordered" evidence="1">
    <location>
        <begin position="1"/>
        <end position="53"/>
    </location>
</feature>
<dbReference type="SUPFAM" id="SSF50800">
    <property type="entry name" value="PK beta-barrel domain-like"/>
    <property type="match status" value="1"/>
</dbReference>
<feature type="domain" description="MOSC" evidence="2">
    <location>
        <begin position="77"/>
        <end position="226"/>
    </location>
</feature>
<protein>
    <submittedName>
        <fullName evidence="3">Molybdenum cofactor biosynthesis protein MoaC /MOSC-domain-containing protein</fullName>
    </submittedName>
</protein>
<evidence type="ECO:0000313" key="4">
    <source>
        <dbReference type="Proteomes" id="UP000282551"/>
    </source>
</evidence>
<dbReference type="EMBL" id="LR134355">
    <property type="protein sequence ID" value="VEG48090.1"/>
    <property type="molecule type" value="Genomic_DNA"/>
</dbReference>
<organism evidence="3 4">
    <name type="scientific">Mycolicibacterium chitae</name>
    <name type="common">Mycobacterium chitae</name>
    <dbReference type="NCBI Taxonomy" id="1792"/>
    <lineage>
        <taxon>Bacteria</taxon>
        <taxon>Bacillati</taxon>
        <taxon>Actinomycetota</taxon>
        <taxon>Actinomycetes</taxon>
        <taxon>Mycobacteriales</taxon>
        <taxon>Mycobacteriaceae</taxon>
        <taxon>Mycolicibacterium</taxon>
    </lineage>
</organism>
<dbReference type="OrthoDB" id="9786134at2"/>
<gene>
    <name evidence="3" type="ORF">NCTC10485_02383</name>
</gene>
<dbReference type="PANTHER" id="PTHR36930:SF1">
    <property type="entry name" value="MOSC DOMAIN-CONTAINING PROTEIN"/>
    <property type="match status" value="1"/>
</dbReference>
<dbReference type="InterPro" id="IPR052716">
    <property type="entry name" value="MOSC_domain"/>
</dbReference>
<dbReference type="Gene3D" id="2.40.33.20">
    <property type="entry name" value="PK beta-barrel domain-like"/>
    <property type="match status" value="1"/>
</dbReference>
<reference evidence="3 4" key="1">
    <citation type="submission" date="2018-12" db="EMBL/GenBank/DDBJ databases">
        <authorList>
            <consortium name="Pathogen Informatics"/>
        </authorList>
    </citation>
    <scope>NUCLEOTIDE SEQUENCE [LARGE SCALE GENOMIC DNA]</scope>
    <source>
        <strain evidence="3 4">NCTC10485</strain>
    </source>
</reference>
<evidence type="ECO:0000259" key="2">
    <source>
        <dbReference type="PROSITE" id="PS51340"/>
    </source>
</evidence>
<evidence type="ECO:0000313" key="3">
    <source>
        <dbReference type="EMBL" id="VEG48090.1"/>
    </source>
</evidence>
<dbReference type="InterPro" id="IPR005302">
    <property type="entry name" value="MoCF_Sase_C"/>
</dbReference>
<dbReference type="PANTHER" id="PTHR36930">
    <property type="entry name" value="METAL-SULFUR CLUSTER BIOSYNTHESIS PROTEINS YUAD-RELATED"/>
    <property type="match status" value="1"/>
</dbReference>
<proteinExistence type="predicted"/>
<dbReference type="AlphaFoldDB" id="A0A3S4S9G8"/>
<dbReference type="Pfam" id="PF03473">
    <property type="entry name" value="MOSC"/>
    <property type="match status" value="1"/>
</dbReference>
<sequence>MVGEYANSSAGPEGALATEAQHWSHSKAFDGGTENVTGGRGRRRGARKAGPCAGPYDDRVGQILAVARDATHRFSKPTLDSITLLAGLGVEGDAHAGTTVKHRSRVRRDPTQPNLRQVHLIHAELFDYAAEHGYRVSPGDLGENVTTSGVDLLGLSRGTRLQLGDEAVVEVTGLRNPCNQINGLHDGLMQKFIEVDATGKTVRLAGVMSVVVAGGVVRRGDSVRVLPVDGAHVPLDVV</sequence>
<dbReference type="PROSITE" id="PS51340">
    <property type="entry name" value="MOSC"/>
    <property type="match status" value="1"/>
</dbReference>
<dbReference type="GO" id="GO:0030170">
    <property type="term" value="F:pyridoxal phosphate binding"/>
    <property type="evidence" value="ECO:0007669"/>
    <property type="project" value="InterPro"/>
</dbReference>
<dbReference type="InterPro" id="IPR011037">
    <property type="entry name" value="Pyrv_Knase-like_insert_dom_sf"/>
</dbReference>
<accession>A0A3S4S9G8</accession>
<dbReference type="GO" id="GO:0030151">
    <property type="term" value="F:molybdenum ion binding"/>
    <property type="evidence" value="ECO:0007669"/>
    <property type="project" value="InterPro"/>
</dbReference>
<feature type="compositionally biased region" description="Polar residues" evidence="1">
    <location>
        <begin position="1"/>
        <end position="10"/>
    </location>
</feature>
<name>A0A3S4S9G8_MYCCI</name>
<keyword evidence="4" id="KW-1185">Reference proteome</keyword>
<evidence type="ECO:0000256" key="1">
    <source>
        <dbReference type="SAM" id="MobiDB-lite"/>
    </source>
</evidence>